<comment type="caution">
    <text evidence="2">The sequence shown here is derived from an EMBL/GenBank/DDBJ whole genome shotgun (WGS) entry which is preliminary data.</text>
</comment>
<dbReference type="InterPro" id="IPR051703">
    <property type="entry name" value="NF-kappa-B_Signaling_Reg"/>
</dbReference>
<dbReference type="InterPro" id="IPR011604">
    <property type="entry name" value="PDDEXK-like_dom_sf"/>
</dbReference>
<dbReference type="EMBL" id="BJWG01000008">
    <property type="protein sequence ID" value="GEL95389.1"/>
    <property type="molecule type" value="Genomic_DNA"/>
</dbReference>
<dbReference type="Pfam" id="PF09588">
    <property type="entry name" value="YqaJ"/>
    <property type="match status" value="1"/>
</dbReference>
<gene>
    <name evidence="2" type="ORF">CCO02nite_20470</name>
</gene>
<reference evidence="2 3" key="1">
    <citation type="submission" date="2019-07" db="EMBL/GenBank/DDBJ databases">
        <title>Whole genome shotgun sequence of Cellulomonas composti NBRC 100758.</title>
        <authorList>
            <person name="Hosoyama A."/>
            <person name="Uohara A."/>
            <person name="Ohji S."/>
            <person name="Ichikawa N."/>
        </authorList>
    </citation>
    <scope>NUCLEOTIDE SEQUENCE [LARGE SCALE GENOMIC DNA]</scope>
    <source>
        <strain evidence="2 3">NBRC 100758</strain>
    </source>
</reference>
<dbReference type="RefSeq" id="WP_146843027.1">
    <property type="nucleotide sequence ID" value="NZ_BJWG01000008.1"/>
</dbReference>
<dbReference type="SUPFAM" id="SSF52980">
    <property type="entry name" value="Restriction endonuclease-like"/>
    <property type="match status" value="1"/>
</dbReference>
<dbReference type="Gene3D" id="3.90.320.10">
    <property type="match status" value="1"/>
</dbReference>
<dbReference type="InterPro" id="IPR011335">
    <property type="entry name" value="Restrct_endonuc-II-like"/>
</dbReference>
<proteinExistence type="predicted"/>
<dbReference type="PANTHER" id="PTHR46609">
    <property type="entry name" value="EXONUCLEASE, PHAGE-TYPE/RECB, C-TERMINAL DOMAIN-CONTAINING PROTEIN"/>
    <property type="match status" value="1"/>
</dbReference>
<organism evidence="2 3">
    <name type="scientific">Cellulomonas composti</name>
    <dbReference type="NCBI Taxonomy" id="266130"/>
    <lineage>
        <taxon>Bacteria</taxon>
        <taxon>Bacillati</taxon>
        <taxon>Actinomycetota</taxon>
        <taxon>Actinomycetes</taxon>
        <taxon>Micrococcales</taxon>
        <taxon>Cellulomonadaceae</taxon>
        <taxon>Cellulomonas</taxon>
    </lineage>
</organism>
<name>A0A511JC91_9CELL</name>
<evidence type="ECO:0000259" key="1">
    <source>
        <dbReference type="Pfam" id="PF09588"/>
    </source>
</evidence>
<sequence>MSLRILPDLVQGTDEWAAQRRGMVTASIMGRLVTPTLKVAANDTSRDLLRLLVAERITGWTDPVYVSDDMLRGTLDEPVARDLYAQDRGVPVVEVGFMVYSPDEPDDDSQTFEIGYSPDGLVDDDGLIEIKSRRAKAQLRTILDDEVPAENMAQIQTGLLVSGRAWCDYVSYCAGMPLYVKRVLPDPAWRDAILAAVTAFEDTAFAMTTTYRERVQGMPETERGLYQEMI</sequence>
<dbReference type="InterPro" id="IPR019080">
    <property type="entry name" value="YqaJ_viral_recombinase"/>
</dbReference>
<accession>A0A511JC91</accession>
<keyword evidence="3" id="KW-1185">Reference proteome</keyword>
<dbReference type="PANTHER" id="PTHR46609:SF6">
    <property type="entry name" value="EXONUCLEASE, PHAGE-TYPE_RECB, C-TERMINAL DOMAIN-CONTAINING PROTEIN-RELATED"/>
    <property type="match status" value="1"/>
</dbReference>
<evidence type="ECO:0000313" key="2">
    <source>
        <dbReference type="EMBL" id="GEL95389.1"/>
    </source>
</evidence>
<dbReference type="OrthoDB" id="1245848at2"/>
<protein>
    <recommendedName>
        <fullName evidence="1">YqaJ viral recombinase domain-containing protein</fullName>
    </recommendedName>
</protein>
<dbReference type="AlphaFoldDB" id="A0A511JC91"/>
<feature type="domain" description="YqaJ viral recombinase" evidence="1">
    <location>
        <begin position="15"/>
        <end position="164"/>
    </location>
</feature>
<evidence type="ECO:0000313" key="3">
    <source>
        <dbReference type="Proteomes" id="UP000321720"/>
    </source>
</evidence>
<dbReference type="CDD" id="cd22343">
    <property type="entry name" value="PDDEXK_lambda_exonuclease-like"/>
    <property type="match status" value="1"/>
</dbReference>
<dbReference type="Proteomes" id="UP000321720">
    <property type="component" value="Unassembled WGS sequence"/>
</dbReference>